<keyword evidence="7" id="KW-1185">Reference proteome</keyword>
<proteinExistence type="predicted"/>
<comment type="cofactor">
    <cofactor evidence="1">
        <name>thiamine diphosphate</name>
        <dbReference type="ChEBI" id="CHEBI:58937"/>
    </cofactor>
</comment>
<dbReference type="Pfam" id="PF02780">
    <property type="entry name" value="Transketolase_C"/>
    <property type="match status" value="1"/>
</dbReference>
<dbReference type="Pfam" id="PF00676">
    <property type="entry name" value="E1_dh"/>
    <property type="match status" value="1"/>
</dbReference>
<dbReference type="CDD" id="cd02000">
    <property type="entry name" value="TPP_E1_PDC_ADC_BCADC"/>
    <property type="match status" value="1"/>
</dbReference>
<evidence type="ECO:0000256" key="1">
    <source>
        <dbReference type="ARBA" id="ARBA00001964"/>
    </source>
</evidence>
<dbReference type="Gene3D" id="3.40.50.920">
    <property type="match status" value="1"/>
</dbReference>
<dbReference type="InterPro" id="IPR033248">
    <property type="entry name" value="Transketolase_C"/>
</dbReference>
<evidence type="ECO:0000313" key="7">
    <source>
        <dbReference type="Proteomes" id="UP000248132"/>
    </source>
</evidence>
<evidence type="ECO:0000256" key="4">
    <source>
        <dbReference type="ARBA" id="ARBA00051911"/>
    </source>
</evidence>
<feature type="domain" description="Transketolase-like pyrimidine-binding" evidence="5">
    <location>
        <begin position="317"/>
        <end position="493"/>
    </location>
</feature>
<dbReference type="Gene3D" id="3.40.50.970">
    <property type="match status" value="2"/>
</dbReference>
<keyword evidence="6" id="KW-0670">Pyruvate</keyword>
<dbReference type="GO" id="GO:0004591">
    <property type="term" value="F:oxoglutarate dehydrogenase (succinyl-transferring) activity"/>
    <property type="evidence" value="ECO:0007669"/>
    <property type="project" value="UniProtKB-EC"/>
</dbReference>
<dbReference type="InterPro" id="IPR001017">
    <property type="entry name" value="DH_E1"/>
</dbReference>
<dbReference type="InterPro" id="IPR050642">
    <property type="entry name" value="PDH_E1_Alpha_Subunit"/>
</dbReference>
<name>A0A318XIL6_9FIRM</name>
<evidence type="ECO:0000256" key="2">
    <source>
        <dbReference type="ARBA" id="ARBA00023002"/>
    </source>
</evidence>
<comment type="catalytic activity">
    <reaction evidence="4">
        <text>N(6)-[(R)-lipoyl]-L-lysyl-[protein] + 2-oxoglutarate + H(+) = N(6)-[(R)-S(8)-succinyldihydrolipoyl]-L-lysyl-[protein] + CO2</text>
        <dbReference type="Rhea" id="RHEA:12188"/>
        <dbReference type="Rhea" id="RHEA-COMP:10474"/>
        <dbReference type="Rhea" id="RHEA-COMP:20092"/>
        <dbReference type="ChEBI" id="CHEBI:15378"/>
        <dbReference type="ChEBI" id="CHEBI:16526"/>
        <dbReference type="ChEBI" id="CHEBI:16810"/>
        <dbReference type="ChEBI" id="CHEBI:83099"/>
        <dbReference type="ChEBI" id="CHEBI:83120"/>
        <dbReference type="EC" id="1.2.4.2"/>
    </reaction>
</comment>
<dbReference type="PANTHER" id="PTHR11516:SF2">
    <property type="entry name" value="PYRUVATE DEHYDROGENASE ALPHA SUBUNIT"/>
    <property type="match status" value="1"/>
</dbReference>
<comment type="caution">
    <text evidence="6">The sequence shown here is derived from an EMBL/GenBank/DDBJ whole genome shotgun (WGS) entry which is preliminary data.</text>
</comment>
<dbReference type="SUPFAM" id="SSF52518">
    <property type="entry name" value="Thiamin diphosphate-binding fold (THDP-binding)"/>
    <property type="match status" value="2"/>
</dbReference>
<protein>
    <submittedName>
        <fullName evidence="6">Pyruvate/2-oxoglutarate/acetoin dehydrogenase E1 component</fullName>
    </submittedName>
</protein>
<sequence>MQNDVSINIITKALLARRVEEKLLELYSLNLLNGTIHTCIGEEFSGAVITECLEKGDSIFSNHRCHGHFLSFTDDVEGLLAEIMGKESGICAGRGGSQHLCKDNFYSNGIQGGILPLAAGLALSRKMKKNNKISVVFIGDGTLGEGMVYESMNLASKWELPLFIVVENNFYSQSTTQNETLAGDIQTRAKAFNIYSEQGSTWEWEELYFKAKKMVDYVREECRPALLQIDTYRLKAHSKGDDFRPREVLEVYEKKDPLNKLMQNEVELFNRINVEVCERVEKALKVAQSSDMAKGNFKQTTYNTLPTKWEEIKEQKVRLVKALNDVMKDIMKEHENSLFIGEDVKSPYGGTFKVSQDLSYLYGERVRNTPIAEGVITGIGAGLALDGFVPMVEIMFGDFTTLAFDQILNHACKFRYMYNGQVSPNLIVRTPMGGRRGYGPTHSQTLDRHFMGIPGLRMIAINHLINPASLYKKLVEESQDCTLVIENKLLYPKYIKTNYPDGFKAYCSDEKYPTILIKPELAKPYVTIVGYGGMSDIIIKAMERLFIDHDIIAQAIIPTQIYPMNFQPLIDSIPKGTIVVVVEEGQGFAAFGTEVIAQIVEKAPNHIHKFIRIQPKDIAIPTAVHLEQEALPGVEQIIGEIVKGVDEEQ</sequence>
<dbReference type="EMBL" id="QKMR01000027">
    <property type="protein sequence ID" value="PYG84960.1"/>
    <property type="molecule type" value="Genomic_DNA"/>
</dbReference>
<dbReference type="InterPro" id="IPR009014">
    <property type="entry name" value="Transketo_C/PFOR_II"/>
</dbReference>
<evidence type="ECO:0000313" key="6">
    <source>
        <dbReference type="EMBL" id="PYG84960.1"/>
    </source>
</evidence>
<dbReference type="Proteomes" id="UP000248132">
    <property type="component" value="Unassembled WGS sequence"/>
</dbReference>
<keyword evidence="3" id="KW-0786">Thiamine pyrophosphate</keyword>
<organism evidence="6 7">
    <name type="scientific">Ruminiclostridium sufflavum DSM 19573</name>
    <dbReference type="NCBI Taxonomy" id="1121337"/>
    <lineage>
        <taxon>Bacteria</taxon>
        <taxon>Bacillati</taxon>
        <taxon>Bacillota</taxon>
        <taxon>Clostridia</taxon>
        <taxon>Eubacteriales</taxon>
        <taxon>Oscillospiraceae</taxon>
        <taxon>Ruminiclostridium</taxon>
    </lineage>
</organism>
<dbReference type="SUPFAM" id="SSF52922">
    <property type="entry name" value="TK C-terminal domain-like"/>
    <property type="match status" value="1"/>
</dbReference>
<dbReference type="AlphaFoldDB" id="A0A318XIL6"/>
<gene>
    <name evidence="6" type="ORF">LY28_03418</name>
</gene>
<evidence type="ECO:0000256" key="3">
    <source>
        <dbReference type="ARBA" id="ARBA00023052"/>
    </source>
</evidence>
<dbReference type="SMART" id="SM00861">
    <property type="entry name" value="Transket_pyr"/>
    <property type="match status" value="1"/>
</dbReference>
<dbReference type="InterPro" id="IPR029061">
    <property type="entry name" value="THDP-binding"/>
</dbReference>
<dbReference type="Pfam" id="PF02779">
    <property type="entry name" value="Transket_pyr"/>
    <property type="match status" value="1"/>
</dbReference>
<accession>A0A318XIL6</accession>
<reference evidence="6 7" key="1">
    <citation type="submission" date="2018-06" db="EMBL/GenBank/DDBJ databases">
        <title>Genomic Encyclopedia of Type Strains, Phase I: the one thousand microbial genomes (KMG-I) project.</title>
        <authorList>
            <person name="Kyrpides N."/>
        </authorList>
    </citation>
    <scope>NUCLEOTIDE SEQUENCE [LARGE SCALE GENOMIC DNA]</scope>
    <source>
        <strain evidence="6 7">DSM 19573</strain>
    </source>
</reference>
<dbReference type="PANTHER" id="PTHR11516">
    <property type="entry name" value="PYRUVATE DEHYDROGENASE E1 COMPONENT, ALPHA SUBUNIT BACTERIAL AND ORGANELLAR"/>
    <property type="match status" value="1"/>
</dbReference>
<dbReference type="InterPro" id="IPR005475">
    <property type="entry name" value="Transketolase-like_Pyr-bd"/>
</dbReference>
<dbReference type="GO" id="GO:0006086">
    <property type="term" value="P:pyruvate decarboxylation to acetyl-CoA"/>
    <property type="evidence" value="ECO:0007669"/>
    <property type="project" value="TreeGrafter"/>
</dbReference>
<keyword evidence="2" id="KW-0560">Oxidoreductase</keyword>
<evidence type="ECO:0000259" key="5">
    <source>
        <dbReference type="SMART" id="SM00861"/>
    </source>
</evidence>